<feature type="region of interest" description="Disordered" evidence="1">
    <location>
        <begin position="250"/>
        <end position="273"/>
    </location>
</feature>
<name>A0A9W7TBB6_TRIRA</name>
<accession>A0A9W7TBB6</accession>
<dbReference type="EMBL" id="JAFHDT010000020">
    <property type="protein sequence ID" value="KAI7795313.1"/>
    <property type="molecule type" value="Genomic_DNA"/>
</dbReference>
<dbReference type="GO" id="GO:0032465">
    <property type="term" value="P:regulation of cytokinesis"/>
    <property type="evidence" value="ECO:0007669"/>
    <property type="project" value="InterPro"/>
</dbReference>
<dbReference type="InterPro" id="IPR033207">
    <property type="entry name" value="CCP110"/>
</dbReference>
<gene>
    <name evidence="2" type="ORF">IRJ41_014490</name>
</gene>
<evidence type="ECO:0000313" key="2">
    <source>
        <dbReference type="EMBL" id="KAI7795313.1"/>
    </source>
</evidence>
<reference evidence="2" key="1">
    <citation type="submission" date="2021-02" db="EMBL/GenBank/DDBJ databases">
        <title>Comparative genomics reveals that relaxation of natural selection precedes convergent phenotypic evolution of cavefish.</title>
        <authorList>
            <person name="Peng Z."/>
        </authorList>
    </citation>
    <scope>NUCLEOTIDE SEQUENCE</scope>
    <source>
        <tissue evidence="2">Muscle</tissue>
    </source>
</reference>
<proteinExistence type="predicted"/>
<protein>
    <submittedName>
        <fullName evidence="2">Centriolar coiled-coil protein of 110 kDa-like</fullName>
    </submittedName>
</protein>
<sequence length="710" mass="78218">MESYEDFIQRHRESPADDDDEDEESVSKPSSVIVFHGVCVLPPLLSERQRDQMRLLRETVLSVMKSRRQKTSDSEFKRETVTADVQTSSTEHQTSDDITQSQEIFTCPPLTSTAHDAQPANQPRAFPVEDSLEKTQITGVFHGAGTARGHSDKHPLSDISHQMMMSSGYVTNENTHVTCDDSSWVENNGSSAGFCLNTTRSPSTGSDIISHAPVDGSALEEETADSEPYRMSLQNLLKKSQDYRRRQRLLRSQAPTLESTDEHGLSDKENQEFLPNQIWRAELSNARERRKVKLQHSDADTETSDGRPEEHHDSLTEESTSAKSLYLSKQKPVAVCRSSSAAGRKFSSVPAPKFCLSPARSKKACGGVPVRKTAVCVEREEESLSSRTDDGGAHVDGSSQQTQQIAQLEFNLSSLKALISDLESTLTSSRTENSSCTLITHPSHKPSGVLIDSSNHKQPHDSEEKKHCSLIGSSFCQSYDVDAPSSLWTQLTPETGAHEGVSRAKRRLLMNAMSPEPHTVVQTSAQPQSEDRVRVLLEDERRRQQDLLQSLAVRYQFLRSVSFPRPSMGARLEDTSTSSVFTSPSRTHHTSRVRLAAHDTHTVKCFRSCREVTSAHCLVCLAAVLSVSPCVLSPSAGGCSERLPDPKTPAYRTCVTAGQNSSGHAAVPASDHRQRRFQQPTGSHATGASLSAAACRAIRVPQHHVQQQHL</sequence>
<comment type="caution">
    <text evidence="2">The sequence shown here is derived from an EMBL/GenBank/DDBJ whole genome shotgun (WGS) entry which is preliminary data.</text>
</comment>
<organism evidence="2 3">
    <name type="scientific">Triplophysa rosa</name>
    <name type="common">Cave loach</name>
    <dbReference type="NCBI Taxonomy" id="992332"/>
    <lineage>
        <taxon>Eukaryota</taxon>
        <taxon>Metazoa</taxon>
        <taxon>Chordata</taxon>
        <taxon>Craniata</taxon>
        <taxon>Vertebrata</taxon>
        <taxon>Euteleostomi</taxon>
        <taxon>Actinopterygii</taxon>
        <taxon>Neopterygii</taxon>
        <taxon>Teleostei</taxon>
        <taxon>Ostariophysi</taxon>
        <taxon>Cypriniformes</taxon>
        <taxon>Nemacheilidae</taxon>
        <taxon>Triplophysa</taxon>
    </lineage>
</organism>
<feature type="compositionally biased region" description="Basic and acidic residues" evidence="1">
    <location>
        <begin position="70"/>
        <end position="81"/>
    </location>
</feature>
<dbReference type="PANTHER" id="PTHR13594">
    <property type="entry name" value="CENTRIOLAR COILED-COIL PROTEIN OF 110 KDA"/>
    <property type="match status" value="1"/>
</dbReference>
<feature type="compositionally biased region" description="Polar residues" evidence="1">
    <location>
        <begin position="83"/>
        <end position="101"/>
    </location>
</feature>
<feature type="compositionally biased region" description="Basic and acidic residues" evidence="1">
    <location>
        <begin position="295"/>
        <end position="315"/>
    </location>
</feature>
<dbReference type="GO" id="GO:0005814">
    <property type="term" value="C:centriole"/>
    <property type="evidence" value="ECO:0007669"/>
    <property type="project" value="InterPro"/>
</dbReference>
<dbReference type="GO" id="GO:0032053">
    <property type="term" value="P:ciliary basal body organization"/>
    <property type="evidence" value="ECO:0007669"/>
    <property type="project" value="TreeGrafter"/>
</dbReference>
<keyword evidence="3" id="KW-1185">Reference proteome</keyword>
<feature type="compositionally biased region" description="Basic and acidic residues" evidence="1">
    <location>
        <begin position="260"/>
        <end position="271"/>
    </location>
</feature>
<feature type="region of interest" description="Disordered" evidence="1">
    <location>
        <begin position="660"/>
        <end position="685"/>
    </location>
</feature>
<dbReference type="PANTHER" id="PTHR13594:SF2">
    <property type="entry name" value="SI:CH73-100L22.3"/>
    <property type="match status" value="1"/>
</dbReference>
<dbReference type="GO" id="GO:1903723">
    <property type="term" value="P:negative regulation of centriole elongation"/>
    <property type="evidence" value="ECO:0007669"/>
    <property type="project" value="TreeGrafter"/>
</dbReference>
<evidence type="ECO:0000256" key="1">
    <source>
        <dbReference type="SAM" id="MobiDB-lite"/>
    </source>
</evidence>
<feature type="region of interest" description="Disordered" evidence="1">
    <location>
        <begin position="64"/>
        <end position="101"/>
    </location>
</feature>
<feature type="region of interest" description="Disordered" evidence="1">
    <location>
        <begin position="1"/>
        <end position="29"/>
    </location>
</feature>
<feature type="region of interest" description="Disordered" evidence="1">
    <location>
        <begin position="289"/>
        <end position="323"/>
    </location>
</feature>
<dbReference type="Proteomes" id="UP001059041">
    <property type="component" value="Linkage Group LG20"/>
</dbReference>
<dbReference type="GO" id="GO:0007099">
    <property type="term" value="P:centriole replication"/>
    <property type="evidence" value="ECO:0007669"/>
    <property type="project" value="InterPro"/>
</dbReference>
<dbReference type="AlphaFoldDB" id="A0A9W7TBB6"/>
<dbReference type="Pfam" id="PF16025">
    <property type="entry name" value="CaM_bind"/>
    <property type="match status" value="1"/>
</dbReference>
<evidence type="ECO:0000313" key="3">
    <source>
        <dbReference type="Proteomes" id="UP001059041"/>
    </source>
</evidence>